<dbReference type="Proteomes" id="UP000002072">
    <property type="component" value="Chromosome"/>
</dbReference>
<gene>
    <name evidence="2" type="ordered locus">Smon_0346</name>
</gene>
<name>D1AX04_STRM9</name>
<feature type="region of interest" description="Disordered" evidence="1">
    <location>
        <begin position="14"/>
        <end position="59"/>
    </location>
</feature>
<dbReference type="GeneID" id="29673936"/>
<dbReference type="OrthoDB" id="95536at2"/>
<accession>D1AX04</accession>
<dbReference type="AlphaFoldDB" id="D1AX04"/>
<dbReference type="RefSeq" id="WP_012858387.1">
    <property type="nucleotide sequence ID" value="NC_013515.1"/>
</dbReference>
<feature type="compositionally biased region" description="Low complexity" evidence="1">
    <location>
        <begin position="42"/>
        <end position="52"/>
    </location>
</feature>
<reference evidence="2 3" key="1">
    <citation type="journal article" date="2009" name="Stand. Genomic Sci.">
        <title>Complete genome sequence of Streptobacillus moniliformis type strain (9901T).</title>
        <authorList>
            <person name="Nolan M."/>
            <person name="Gronow S."/>
            <person name="Lapidus A."/>
            <person name="Ivanova N."/>
            <person name="Copeland A."/>
            <person name="Lucas S."/>
            <person name="Del Rio T.G."/>
            <person name="Chen F."/>
            <person name="Tice H."/>
            <person name="Pitluck S."/>
            <person name="Cheng J.F."/>
            <person name="Sims D."/>
            <person name="Meincke L."/>
            <person name="Bruce D."/>
            <person name="Goodwin L."/>
            <person name="Brettin T."/>
            <person name="Han C."/>
            <person name="Detter J.C."/>
            <person name="Ovchinikova G."/>
            <person name="Pati A."/>
            <person name="Mavromatis K."/>
            <person name="Mikhailova N."/>
            <person name="Chen A."/>
            <person name="Palaniappan K."/>
            <person name="Land M."/>
            <person name="Hauser L."/>
            <person name="Chang Y.J."/>
            <person name="Jeffries C.D."/>
            <person name="Rohde M."/>
            <person name="Sproer C."/>
            <person name="Goker M."/>
            <person name="Bristow J."/>
            <person name="Eisen J.A."/>
            <person name="Markowitz V."/>
            <person name="Hugenholtz P."/>
            <person name="Kyrpides N.C."/>
            <person name="Klenk H.P."/>
            <person name="Chain P."/>
        </authorList>
    </citation>
    <scope>NUCLEOTIDE SEQUENCE [LARGE SCALE GENOMIC DNA]</scope>
    <source>
        <strain evidence="3">ATCC 14647 / DSM 12112 / NCTC 10651 / 9901</strain>
    </source>
</reference>
<evidence type="ECO:0000313" key="3">
    <source>
        <dbReference type="Proteomes" id="UP000002072"/>
    </source>
</evidence>
<organism evidence="2 3">
    <name type="scientific">Streptobacillus moniliformis (strain ATCC 14647 / DSM 12112 / NCTC 10651 / 9901)</name>
    <dbReference type="NCBI Taxonomy" id="519441"/>
    <lineage>
        <taxon>Bacteria</taxon>
        <taxon>Fusobacteriati</taxon>
        <taxon>Fusobacteriota</taxon>
        <taxon>Fusobacteriia</taxon>
        <taxon>Fusobacteriales</taxon>
        <taxon>Leptotrichiaceae</taxon>
        <taxon>Streptobacillus</taxon>
    </lineage>
</organism>
<keyword evidence="3" id="KW-1185">Reference proteome</keyword>
<dbReference type="HOGENOM" id="CLU_094978_0_0_0"/>
<proteinExistence type="predicted"/>
<dbReference type="EMBL" id="CP001779">
    <property type="protein sequence ID" value="ACZ00830.1"/>
    <property type="molecule type" value="Genomic_DNA"/>
</dbReference>
<dbReference type="STRING" id="519441.Smon_0346"/>
<protein>
    <recommendedName>
        <fullName evidence="4">Outer membrane protein beta-barrel domain-containing protein</fullName>
    </recommendedName>
</protein>
<sequence>MILLLTVGEISFSAPESTQRTRRRNTNTLRNRNQNRRMVDANNSTNKNSSNNVQQRTTKSNVVVEREKNNNVKQVMLPSKSNLTGPRYRLEGAISAVPTNKWATFYQVISFLPEWKYQINRRVDITFGPKVSFVLTEIKEYQFIAGFVGAEADINFKVNDALKAYVALEYGVGLEWWIKYHDRSNKFSEKLRLIKGTFGFKINDKYNVGIYSSLEGKGRLGVEFGYTFK</sequence>
<evidence type="ECO:0008006" key="4">
    <source>
        <dbReference type="Google" id="ProtNLM"/>
    </source>
</evidence>
<evidence type="ECO:0000256" key="1">
    <source>
        <dbReference type="SAM" id="MobiDB-lite"/>
    </source>
</evidence>
<dbReference type="KEGG" id="smf:Smon_0346"/>
<evidence type="ECO:0000313" key="2">
    <source>
        <dbReference type="EMBL" id="ACZ00830.1"/>
    </source>
</evidence>